<dbReference type="PANTHER" id="PTHR36848:SF2">
    <property type="entry name" value="SECRETED PROTEIN"/>
    <property type="match status" value="1"/>
</dbReference>
<dbReference type="RefSeq" id="WP_249289875.1">
    <property type="nucleotide sequence ID" value="NZ_JACRSQ010000019.1"/>
</dbReference>
<sequence length="1048" mass="119475">MSVTKQSFMREFENPTPFYRTMPFWVWNSDFSKDEIRAQLLELKEHGFGGAFVHPRPGLISEYMSQEWFSEWDCALQTAKELDLTLGLYDENSYPSGFGGGHVPAMCPQCLSQSIGFKRVNIAEAKARHSRMLDRPMKIFAFQSEKGSIIKDVTLLPANEWGRYSHEFLIIYLLNSIGTAWQGGFGPIDVLRPEATAAFLSCTHEKYYRRYGEYFDSLIHAVFTDEPYIQNANTSCGEEVKLPFSYWFAHQFQKKRGYSIIENLPALYGDVEYAGFSFPPSKVRYDYYETLHELWKENYLLPIYTWCKEHHLPLTGHYFEHNWPLANAGAVSPDVMSAYEFMDWPGIDILFSHNLKDSPIHPLQIALWEVRSVGNQLGKKRILCEVNGAGGWDSTFADYKRTADWLFAGGINFLCHHLCYGSISGARKRDHPQSFDWRQPWWDEFGQLNTYFGRLSYTLSQGSAKQRVLVLHPTTTGYLLPRLQEGKTIEKGNIPDNPSMEKYWHLLTELERELWDFDLGDEYILERHGAVEDTTLMVGQQQYKAVIIPGDMKNMRGSTYELVRKFAENGGAVLCCGRPGAYIDGKVSEKALVDLFSLEHLSILDTVDETFQLLNQLIGKNIETPVPLPHGFHHICKTLEDGISVHFWANHSDSTVETEFTVPGNSVCLLDPWNGKEKLLPYTLNAAKCRVTFPLKISPGESALLLASTEKMWDAKTPQRRMDPHAMVLMPHRIYPEKENWLPLQYCTLTIDGQTYRDVYFLNACELLYRHRGFPGNPWSSAIQYRNAFIDQAEYDPGNGFSLRYNCCIDSLPKGDLHLLVEHPELYALEVNGKQIRWEKNRDELDHHMGKAYITDAVQPGENTIVLQCDRFSVKGEIEPIYVKGNFTVHSSGSQWTIAPCNPMGPGTIISQGYPFYPGAILYEYELNCHSTPASAVLKLLGTEATCCSVKVNDSAPLLVGVKEKADVIDIADCLLEGKNRITVRLCASYKNTFGPHFDAAKPRREAWPTMWREAPPHSPSPDMYDLIPYGFDGRMEIFIRDKASSQG</sequence>
<gene>
    <name evidence="1" type="ORF">H8730_12200</name>
</gene>
<protein>
    <recommendedName>
        <fullName evidence="3">Alpha-L-rhamnosidase</fullName>
    </recommendedName>
</protein>
<dbReference type="Proteomes" id="UP000657006">
    <property type="component" value="Unassembled WGS sequence"/>
</dbReference>
<proteinExistence type="predicted"/>
<name>A0A926DS76_9FIRM</name>
<dbReference type="EMBL" id="JACRSQ010000019">
    <property type="protein sequence ID" value="MBC8544298.1"/>
    <property type="molecule type" value="Genomic_DNA"/>
</dbReference>
<dbReference type="AlphaFoldDB" id="A0A926DS76"/>
<evidence type="ECO:0008006" key="3">
    <source>
        <dbReference type="Google" id="ProtNLM"/>
    </source>
</evidence>
<dbReference type="Pfam" id="PF17132">
    <property type="entry name" value="Glyco_hydro_106"/>
    <property type="match status" value="1"/>
</dbReference>
<dbReference type="PANTHER" id="PTHR36848">
    <property type="entry name" value="DNA-BINDING PROTEIN (PUTATIVE SECRETED PROTEIN)-RELATED"/>
    <property type="match status" value="1"/>
</dbReference>
<dbReference type="CDD" id="cd03143">
    <property type="entry name" value="A4_beta-galactosidase_middle_domain"/>
    <property type="match status" value="1"/>
</dbReference>
<keyword evidence="2" id="KW-1185">Reference proteome</keyword>
<evidence type="ECO:0000313" key="1">
    <source>
        <dbReference type="EMBL" id="MBC8544298.1"/>
    </source>
</evidence>
<dbReference type="InterPro" id="IPR053161">
    <property type="entry name" value="Ulvan_degrading_GH"/>
</dbReference>
<reference evidence="1" key="1">
    <citation type="submission" date="2020-08" db="EMBL/GenBank/DDBJ databases">
        <title>Genome public.</title>
        <authorList>
            <person name="Liu C."/>
            <person name="Sun Q."/>
        </authorList>
    </citation>
    <scope>NUCLEOTIDE SEQUENCE</scope>
    <source>
        <strain evidence="1">NSJ-32</strain>
    </source>
</reference>
<comment type="caution">
    <text evidence="1">The sequence shown here is derived from an EMBL/GenBank/DDBJ whole genome shotgun (WGS) entry which is preliminary data.</text>
</comment>
<evidence type="ECO:0000313" key="2">
    <source>
        <dbReference type="Proteomes" id="UP000657006"/>
    </source>
</evidence>
<accession>A0A926DS76</accession>
<organism evidence="1 2">
    <name type="scientific">Bianquea renquensis</name>
    <dbReference type="NCBI Taxonomy" id="2763661"/>
    <lineage>
        <taxon>Bacteria</taxon>
        <taxon>Bacillati</taxon>
        <taxon>Bacillota</taxon>
        <taxon>Clostridia</taxon>
        <taxon>Eubacteriales</taxon>
        <taxon>Bianqueaceae</taxon>
        <taxon>Bianquea</taxon>
    </lineage>
</organism>